<comment type="catalytic activity">
    <reaction evidence="4 6">
        <text>L-methionyl-[protein] + [thioredoxin]-disulfide + H2O = L-methionyl-(S)-S-oxide-[protein] + [thioredoxin]-dithiol</text>
        <dbReference type="Rhea" id="RHEA:14217"/>
        <dbReference type="Rhea" id="RHEA-COMP:10698"/>
        <dbReference type="Rhea" id="RHEA-COMP:10700"/>
        <dbReference type="Rhea" id="RHEA-COMP:12313"/>
        <dbReference type="Rhea" id="RHEA-COMP:12315"/>
        <dbReference type="ChEBI" id="CHEBI:15377"/>
        <dbReference type="ChEBI" id="CHEBI:16044"/>
        <dbReference type="ChEBI" id="CHEBI:29950"/>
        <dbReference type="ChEBI" id="CHEBI:44120"/>
        <dbReference type="ChEBI" id="CHEBI:50058"/>
        <dbReference type="EC" id="1.8.4.11"/>
    </reaction>
</comment>
<keyword evidence="2 6" id="KW-0560">Oxidoreductase</keyword>
<dbReference type="RefSeq" id="WP_140002520.1">
    <property type="nucleotide sequence ID" value="NZ_CP040946.1"/>
</dbReference>
<dbReference type="EMBL" id="CP040946">
    <property type="protein sequence ID" value="QDC43462.1"/>
    <property type="molecule type" value="Genomic_DNA"/>
</dbReference>
<evidence type="ECO:0000313" key="8">
    <source>
        <dbReference type="EMBL" id="QDC43462.1"/>
    </source>
</evidence>
<evidence type="ECO:0000256" key="1">
    <source>
        <dbReference type="ARBA" id="ARBA00005591"/>
    </source>
</evidence>
<dbReference type="PANTHER" id="PTHR43774:SF1">
    <property type="entry name" value="PEPTIDE METHIONINE SULFOXIDE REDUCTASE MSRA 2"/>
    <property type="match status" value="1"/>
</dbReference>
<dbReference type="InterPro" id="IPR036509">
    <property type="entry name" value="Met_Sox_Rdtase_MsrA_sf"/>
</dbReference>
<dbReference type="GO" id="GO:0033744">
    <property type="term" value="F:L-methionine:thioredoxin-disulfide S-oxidoreductase activity"/>
    <property type="evidence" value="ECO:0007669"/>
    <property type="project" value="RHEA"/>
</dbReference>
<evidence type="ECO:0000256" key="4">
    <source>
        <dbReference type="ARBA" id="ARBA00047806"/>
    </source>
</evidence>
<dbReference type="EC" id="1.8.4.11" evidence="6"/>
<name>A0A5B8CQE4_9PROT</name>
<dbReference type="HAMAP" id="MF_01401">
    <property type="entry name" value="MsrA"/>
    <property type="match status" value="1"/>
</dbReference>
<evidence type="ECO:0000256" key="5">
    <source>
        <dbReference type="ARBA" id="ARBA00048782"/>
    </source>
</evidence>
<evidence type="ECO:0000256" key="2">
    <source>
        <dbReference type="ARBA" id="ARBA00023002"/>
    </source>
</evidence>
<dbReference type="GO" id="GO:0008113">
    <property type="term" value="F:peptide-methionine (S)-S-oxide reductase activity"/>
    <property type="evidence" value="ECO:0007669"/>
    <property type="project" value="UniProtKB-UniRule"/>
</dbReference>
<organism evidence="8 9">
    <name type="scientific">Methylophilus medardicus</name>
    <dbReference type="NCBI Taxonomy" id="2588534"/>
    <lineage>
        <taxon>Bacteria</taxon>
        <taxon>Pseudomonadati</taxon>
        <taxon>Pseudomonadota</taxon>
        <taxon>Betaproteobacteria</taxon>
        <taxon>Nitrosomonadales</taxon>
        <taxon>Methylophilaceae</taxon>
        <taxon>Methylophilus</taxon>
    </lineage>
</organism>
<sequence length="171" mass="19253">MHDNIILAGGCFWGMQDLFRRLPGVTATRVGYTGGEIANATYRDHGNHAEAIAIDFDATQISLRQLLVFFFQIHDPTTVNRQGNDLGPSYRSAIYYAQAAQKAVAEQLIAEMNATDIWPGKIVTEITPASEFWLAEPEHQDYLVRYPNGYTCHGLRPDWILPQDRATAIWL</sequence>
<gene>
    <name evidence="6 8" type="primary">msrA</name>
    <name evidence="8" type="ORF">FIU01_02260</name>
</gene>
<dbReference type="AlphaFoldDB" id="A0A5B8CQE4"/>
<feature type="active site" evidence="6">
    <location>
        <position position="11"/>
    </location>
</feature>
<dbReference type="SUPFAM" id="SSF55068">
    <property type="entry name" value="Peptide methionine sulfoxide reductase"/>
    <property type="match status" value="1"/>
</dbReference>
<evidence type="ECO:0000313" key="9">
    <source>
        <dbReference type="Proteomes" id="UP000311008"/>
    </source>
</evidence>
<comment type="similarity">
    <text evidence="1 6">Belongs to the MsrA Met sulfoxide reductase family.</text>
</comment>
<proteinExistence type="inferred from homology"/>
<evidence type="ECO:0000259" key="7">
    <source>
        <dbReference type="Pfam" id="PF01625"/>
    </source>
</evidence>
<dbReference type="OrthoDB" id="4174719at2"/>
<dbReference type="NCBIfam" id="TIGR00401">
    <property type="entry name" value="msrA"/>
    <property type="match status" value="1"/>
</dbReference>
<feature type="domain" description="Peptide methionine sulphoxide reductase MsrA" evidence="7">
    <location>
        <begin position="5"/>
        <end position="152"/>
    </location>
</feature>
<dbReference type="Gene3D" id="3.30.1060.10">
    <property type="entry name" value="Peptide methionine sulphoxide reductase MsrA"/>
    <property type="match status" value="1"/>
</dbReference>
<accession>A0A5B8CQE4</accession>
<dbReference type="KEGG" id="mmec:FIU01_02260"/>
<reference evidence="9" key="1">
    <citation type="journal article" date="2019" name="ISME J.">
        <title>Evolution in action: habitat transition from sediment to the pelagial leads to genome streamlining in Methylophilaceae.</title>
        <authorList>
            <person name="Salcher M."/>
            <person name="Schaefle D."/>
            <person name="Kaspar M."/>
            <person name="Neuenschwander S.M."/>
            <person name="Ghai R."/>
        </authorList>
    </citation>
    <scope>NUCLEOTIDE SEQUENCE [LARGE SCALE GENOMIC DNA]</scope>
    <source>
        <strain evidence="9">MMS-M-51</strain>
    </source>
</reference>
<dbReference type="FunFam" id="3.30.1060.10:FF:000005">
    <property type="entry name" value="Peptide methionine sulfoxide reductase MsrA"/>
    <property type="match status" value="1"/>
</dbReference>
<protein>
    <recommendedName>
        <fullName evidence="6">Peptide methionine sulfoxide reductase MsrA</fullName>
        <shortName evidence="6">Protein-methionine-S-oxide reductase</shortName>
        <ecNumber evidence="6">1.8.4.11</ecNumber>
    </recommendedName>
    <alternativeName>
        <fullName evidence="6">Peptide-methionine (S)-S-oxide reductase</fullName>
        <shortName evidence="6">Peptide Met(O) reductase</shortName>
    </alternativeName>
</protein>
<dbReference type="Pfam" id="PF01625">
    <property type="entry name" value="PMSR"/>
    <property type="match status" value="1"/>
</dbReference>
<evidence type="ECO:0000256" key="3">
    <source>
        <dbReference type="ARBA" id="ARBA00024679"/>
    </source>
</evidence>
<keyword evidence="9" id="KW-1185">Reference proteome</keyword>
<comment type="catalytic activity">
    <reaction evidence="5 6">
        <text>[thioredoxin]-disulfide + L-methionine + H2O = L-methionine (S)-S-oxide + [thioredoxin]-dithiol</text>
        <dbReference type="Rhea" id="RHEA:19993"/>
        <dbReference type="Rhea" id="RHEA-COMP:10698"/>
        <dbReference type="Rhea" id="RHEA-COMP:10700"/>
        <dbReference type="ChEBI" id="CHEBI:15377"/>
        <dbReference type="ChEBI" id="CHEBI:29950"/>
        <dbReference type="ChEBI" id="CHEBI:50058"/>
        <dbReference type="ChEBI" id="CHEBI:57844"/>
        <dbReference type="ChEBI" id="CHEBI:58772"/>
        <dbReference type="EC" id="1.8.4.11"/>
    </reaction>
</comment>
<comment type="function">
    <text evidence="3 6">Has an important function as a repair enzyme for proteins that have been inactivated by oxidation. Catalyzes the reversible oxidation-reduction of methionine sulfoxide in proteins to methionine.</text>
</comment>
<dbReference type="InterPro" id="IPR002569">
    <property type="entry name" value="Met_Sox_Rdtase_MsrA_dom"/>
</dbReference>
<dbReference type="PANTHER" id="PTHR43774">
    <property type="entry name" value="PEPTIDE METHIONINE SULFOXIDE REDUCTASE"/>
    <property type="match status" value="1"/>
</dbReference>
<evidence type="ECO:0000256" key="6">
    <source>
        <dbReference type="HAMAP-Rule" id="MF_01401"/>
    </source>
</evidence>
<dbReference type="Proteomes" id="UP000311008">
    <property type="component" value="Chromosome"/>
</dbReference>